<keyword evidence="1" id="KW-0472">Membrane</keyword>
<evidence type="ECO:0000313" key="2">
    <source>
        <dbReference type="EMBL" id="RKS84681.1"/>
    </source>
</evidence>
<keyword evidence="1" id="KW-1133">Transmembrane helix</keyword>
<dbReference type="InterPro" id="IPR036259">
    <property type="entry name" value="MFS_trans_sf"/>
</dbReference>
<dbReference type="EMBL" id="RBWY01000004">
    <property type="protein sequence ID" value="RKS84681.1"/>
    <property type="molecule type" value="Genomic_DNA"/>
</dbReference>
<keyword evidence="1" id="KW-0812">Transmembrane</keyword>
<reference evidence="2 3" key="1">
    <citation type="submission" date="2018-10" db="EMBL/GenBank/DDBJ databases">
        <title>Genomic Encyclopedia of Type Strains, Phase IV (KMG-IV): sequencing the most valuable type-strain genomes for metagenomic binning, comparative biology and taxonomic classification.</title>
        <authorList>
            <person name="Goeker M."/>
        </authorList>
    </citation>
    <scope>NUCLEOTIDE SEQUENCE [LARGE SCALE GENOMIC DNA]</scope>
    <source>
        <strain evidence="2 3">DSM 22228</strain>
    </source>
</reference>
<feature type="transmembrane region" description="Helical" evidence="1">
    <location>
        <begin position="62"/>
        <end position="82"/>
    </location>
</feature>
<gene>
    <name evidence="2" type="ORF">DES39_1893</name>
</gene>
<dbReference type="AlphaFoldDB" id="A0A495RBG6"/>
<proteinExistence type="predicted"/>
<feature type="transmembrane region" description="Helical" evidence="1">
    <location>
        <begin position="94"/>
        <end position="114"/>
    </location>
</feature>
<dbReference type="RefSeq" id="WP_121145532.1">
    <property type="nucleotide sequence ID" value="NZ_RBWY01000004.1"/>
</dbReference>
<comment type="caution">
    <text evidence="2">The sequence shown here is derived from an EMBL/GenBank/DDBJ whole genome shotgun (WGS) entry which is preliminary data.</text>
</comment>
<protein>
    <submittedName>
        <fullName evidence="2">Uncharacterized protein</fullName>
    </submittedName>
</protein>
<dbReference type="Proteomes" id="UP000278542">
    <property type="component" value="Unassembled WGS sequence"/>
</dbReference>
<sequence>MDKKSLRLRIKKRALKKDKKYQNWVILVAHFFLYWILVFGASTVIVPYLIKIFLFYGQDAEGFVFNFIIYVFIIGSGMRIFIKIVDMVDVKNKLLSFSSIILMSTIITVSINPITKVTIDDYNQVKKQEYKLNKLFCDRYPTECLNNK</sequence>
<name>A0A495RBG6_9GAMM</name>
<accession>A0A495RBG6</accession>
<organism evidence="2 3">
    <name type="scientific">Orbus hercynius</name>
    <dbReference type="NCBI Taxonomy" id="593135"/>
    <lineage>
        <taxon>Bacteria</taxon>
        <taxon>Pseudomonadati</taxon>
        <taxon>Pseudomonadota</taxon>
        <taxon>Gammaproteobacteria</taxon>
        <taxon>Orbales</taxon>
        <taxon>Orbaceae</taxon>
        <taxon>Orbus</taxon>
    </lineage>
</organism>
<dbReference type="SUPFAM" id="SSF103473">
    <property type="entry name" value="MFS general substrate transporter"/>
    <property type="match status" value="1"/>
</dbReference>
<keyword evidence="3" id="KW-1185">Reference proteome</keyword>
<feature type="transmembrane region" description="Helical" evidence="1">
    <location>
        <begin position="21"/>
        <end position="50"/>
    </location>
</feature>
<evidence type="ECO:0000313" key="3">
    <source>
        <dbReference type="Proteomes" id="UP000278542"/>
    </source>
</evidence>
<evidence type="ECO:0000256" key="1">
    <source>
        <dbReference type="SAM" id="Phobius"/>
    </source>
</evidence>